<evidence type="ECO:0000256" key="2">
    <source>
        <dbReference type="ARBA" id="ARBA00022803"/>
    </source>
</evidence>
<dbReference type="SUPFAM" id="SSF48452">
    <property type="entry name" value="TPR-like"/>
    <property type="match status" value="1"/>
</dbReference>
<dbReference type="AlphaFoldDB" id="A0A815VN51"/>
<protein>
    <recommendedName>
        <fullName evidence="4">ADP ribosyltransferase domain-containing protein</fullName>
    </recommendedName>
</protein>
<dbReference type="SUPFAM" id="SSF81901">
    <property type="entry name" value="HCP-like"/>
    <property type="match status" value="2"/>
</dbReference>
<dbReference type="Proteomes" id="UP000663852">
    <property type="component" value="Unassembled WGS sequence"/>
</dbReference>
<dbReference type="PROSITE" id="PS50293">
    <property type="entry name" value="TPR_REGION"/>
    <property type="match status" value="5"/>
</dbReference>
<dbReference type="SUPFAM" id="SSF56399">
    <property type="entry name" value="ADP-ribosylation"/>
    <property type="match status" value="1"/>
</dbReference>
<gene>
    <name evidence="5" type="ORF">EDS130_LOCUS44878</name>
</gene>
<dbReference type="GO" id="GO:0005576">
    <property type="term" value="C:extracellular region"/>
    <property type="evidence" value="ECO:0007669"/>
    <property type="project" value="InterPro"/>
</dbReference>
<feature type="repeat" description="TPR" evidence="3">
    <location>
        <begin position="509"/>
        <end position="542"/>
    </location>
</feature>
<dbReference type="PANTHER" id="PTHR45641:SF1">
    <property type="entry name" value="AAA+ ATPASE DOMAIN-CONTAINING PROTEIN"/>
    <property type="match status" value="1"/>
</dbReference>
<evidence type="ECO:0000256" key="3">
    <source>
        <dbReference type="PROSITE-ProRule" id="PRU00339"/>
    </source>
</evidence>
<feature type="repeat" description="TPR" evidence="3">
    <location>
        <begin position="719"/>
        <end position="752"/>
    </location>
</feature>
<evidence type="ECO:0000256" key="1">
    <source>
        <dbReference type="ARBA" id="ARBA00022737"/>
    </source>
</evidence>
<accession>A0A815VN51</accession>
<name>A0A815VN51_ADIRI</name>
<evidence type="ECO:0000313" key="6">
    <source>
        <dbReference type="Proteomes" id="UP000663852"/>
    </source>
</evidence>
<keyword evidence="1" id="KW-0677">Repeat</keyword>
<dbReference type="OrthoDB" id="309339at2759"/>
<organism evidence="5 6">
    <name type="scientific">Adineta ricciae</name>
    <name type="common">Rotifer</name>
    <dbReference type="NCBI Taxonomy" id="249248"/>
    <lineage>
        <taxon>Eukaryota</taxon>
        <taxon>Metazoa</taxon>
        <taxon>Spiralia</taxon>
        <taxon>Gnathifera</taxon>
        <taxon>Rotifera</taxon>
        <taxon>Eurotatoria</taxon>
        <taxon>Bdelloidea</taxon>
        <taxon>Adinetida</taxon>
        <taxon>Adinetidae</taxon>
        <taxon>Adineta</taxon>
    </lineage>
</organism>
<dbReference type="Pfam" id="PF03496">
    <property type="entry name" value="ADPrib_exo_Tox"/>
    <property type="match status" value="1"/>
</dbReference>
<evidence type="ECO:0000313" key="5">
    <source>
        <dbReference type="EMBL" id="CAF1535054.1"/>
    </source>
</evidence>
<evidence type="ECO:0000259" key="4">
    <source>
        <dbReference type="Pfam" id="PF03496"/>
    </source>
</evidence>
<feature type="repeat" description="TPR" evidence="3">
    <location>
        <begin position="803"/>
        <end position="836"/>
    </location>
</feature>
<feature type="repeat" description="TPR" evidence="3">
    <location>
        <begin position="761"/>
        <end position="794"/>
    </location>
</feature>
<feature type="domain" description="ADP ribosyltransferase" evidence="4">
    <location>
        <begin position="235"/>
        <end position="391"/>
    </location>
</feature>
<dbReference type="SMART" id="SM00028">
    <property type="entry name" value="TPR"/>
    <property type="match status" value="10"/>
</dbReference>
<dbReference type="Pfam" id="PF13424">
    <property type="entry name" value="TPR_12"/>
    <property type="match status" value="4"/>
</dbReference>
<proteinExistence type="predicted"/>
<feature type="repeat" description="TPR" evidence="3">
    <location>
        <begin position="635"/>
        <end position="668"/>
    </location>
</feature>
<dbReference type="PANTHER" id="PTHR45641">
    <property type="entry name" value="TETRATRICOPEPTIDE REPEAT PROTEIN (AFU_ORTHOLOGUE AFUA_6G03870)"/>
    <property type="match status" value="1"/>
</dbReference>
<feature type="repeat" description="TPR" evidence="3">
    <location>
        <begin position="677"/>
        <end position="710"/>
    </location>
</feature>
<dbReference type="InterPro" id="IPR003540">
    <property type="entry name" value="ADP-ribosyltransferase"/>
</dbReference>
<feature type="repeat" description="TPR" evidence="3">
    <location>
        <begin position="593"/>
        <end position="626"/>
    </location>
</feature>
<comment type="caution">
    <text evidence="5">The sequence shown here is derived from an EMBL/GenBank/DDBJ whole genome shotgun (WGS) entry which is preliminary data.</text>
</comment>
<dbReference type="Gene3D" id="1.25.40.10">
    <property type="entry name" value="Tetratricopeptide repeat domain"/>
    <property type="match status" value="4"/>
</dbReference>
<dbReference type="InterPro" id="IPR019734">
    <property type="entry name" value="TPR_rpt"/>
</dbReference>
<dbReference type="PROSITE" id="PS50005">
    <property type="entry name" value="TPR"/>
    <property type="match status" value="8"/>
</dbReference>
<dbReference type="InterPro" id="IPR011990">
    <property type="entry name" value="TPR-like_helical_dom_sf"/>
</dbReference>
<sequence length="928" mass="106210">MEKLSLIEAESYKQTEKIKELQRINYDDDIMRRRINLQKAQHTIFIWLKTNDTNCQDTSTQLQDIVSTAYTFEDSDECVDFITTVTDNKVCLILAASLERHTIPCIHEISQLDSIFIFGNSITCDDEWKKAWSKVKGIFTEVTVLCQKLQQLTRQHDQNDIPISFVTPGEKSNKLDPTFMYTQIMKDIMLTIEYSEEHLSEYCNYCCDTVADNLQTVNSIRQFEREYNEKSPIWCYSYYRFLYLMLNRSLRILDGDIIQRMGFFITALHRNIEQLHKDQYLDNSCQQPFTVYRGQALSKTKFNQLKKAKHGLISFNSFLSTSTDSRVALIFGESNAINPDDVGIIYVMEIDPTHTTTPFASIQKISNFFEENEILFSMHSIFRIHDIEPINHIDKLYKVHLSLTTDNDQDLHNLTQYIKHHSYTDLQSCYALPQLLIHIGQQNAAEHLCQSLLRNTNRKDDRVFSTYIISSLLGRIKEAQGNYNEALGFYQNSLTNVAQLLPPNPSSLAASYANIGSMHQVMGNYSQALEYNEKAFSIRTESLPPNHPDLAASYINIGLVHHARNNYSQALEYHEKALSIQTESLPPNHTGSAKSYTSIGAVRHDMGNYSQALQYLEKALSIRTESLPPNHPDLAASYINIGVMHREMGNYSKALEYHEKALSILTQTLPPNHPSFPTSYANIGLVHHDMGNYSKALEYHEKALSIRTESLPPNHPDLAASYTNIGLVHHDMGNYSKALEYHEKALSIRTESVPPNHPDLATSYTNIGVMHCEMGNYSKALKYNEKALSIRTESLPPNHPSFATCYTNIGLVHHKMGNYSQALQYLEKALCIRKESLPPNRPNLAASYVRIGLILEMNGHVSRARYYYRKGLEIWVAILPLVDIRIIWIAEKLGYVYMKEGKHGRVLAFCAAVSVPMEKWRCRGKRPE</sequence>
<dbReference type="Gene3D" id="3.90.176.10">
    <property type="entry name" value="Toxin ADP-ribosyltransferase, Chain A, domain 1"/>
    <property type="match status" value="1"/>
</dbReference>
<dbReference type="EMBL" id="CAJNOJ010000944">
    <property type="protein sequence ID" value="CAF1535054.1"/>
    <property type="molecule type" value="Genomic_DNA"/>
</dbReference>
<keyword evidence="2 3" id="KW-0802">TPR repeat</keyword>
<feature type="repeat" description="TPR" evidence="3">
    <location>
        <begin position="551"/>
        <end position="584"/>
    </location>
</feature>
<reference evidence="5" key="1">
    <citation type="submission" date="2021-02" db="EMBL/GenBank/DDBJ databases">
        <authorList>
            <person name="Nowell W R."/>
        </authorList>
    </citation>
    <scope>NUCLEOTIDE SEQUENCE</scope>
</reference>